<dbReference type="GO" id="GO:0004022">
    <property type="term" value="F:alcohol dehydrogenase (NAD+) activity"/>
    <property type="evidence" value="ECO:0007669"/>
    <property type="project" value="UniProtKB-EC"/>
</dbReference>
<keyword evidence="2" id="KW-0560">Oxidoreductase</keyword>
<gene>
    <name evidence="2" type="ORF">JCM19231_805</name>
</gene>
<protein>
    <submittedName>
        <fullName evidence="2">Alcohol dehydrogenase</fullName>
        <ecNumber evidence="2">1.1.1.1</ecNumber>
    </submittedName>
</protein>
<dbReference type="PANTHER" id="PTHR11496:SF83">
    <property type="entry name" value="HYDROXYACID-OXOACID TRANSHYDROGENASE, MITOCHONDRIAL"/>
    <property type="match status" value="1"/>
</dbReference>
<dbReference type="Pfam" id="PF25137">
    <property type="entry name" value="ADH_Fe_C"/>
    <property type="match status" value="1"/>
</dbReference>
<name>A0A0B8NWI5_9VIBR</name>
<sequence>MHAIAHQLGAFYHVPHGRANAIVLPKVLGVIAQREPRFLAELLAQVFPKKSTGNVDKDAKLLVDMVEKLLVELDLPTVVKELNQTDITALADQAIKEAFGVYPVPVVMTRFECEEILRELVPE</sequence>
<dbReference type="Proteomes" id="UP000031671">
    <property type="component" value="Unassembled WGS sequence"/>
</dbReference>
<reference evidence="2 3" key="1">
    <citation type="submission" date="2015-01" db="EMBL/GenBank/DDBJ databases">
        <title>Vibrio sp. C1 JCM 19231 whole genome shotgun sequence.</title>
        <authorList>
            <person name="Sawabe T."/>
            <person name="Meirelles P."/>
            <person name="Feng G."/>
            <person name="Sayaka M."/>
            <person name="Hattori M."/>
            <person name="Ohkuma M."/>
        </authorList>
    </citation>
    <scope>NUCLEOTIDE SEQUENCE [LARGE SCALE GENOMIC DNA]</scope>
    <source>
        <strain evidence="3">JCM 19231</strain>
    </source>
</reference>
<organism evidence="2 3">
    <name type="scientific">Vibrio ishigakensis</name>
    <dbReference type="NCBI Taxonomy" id="1481914"/>
    <lineage>
        <taxon>Bacteria</taxon>
        <taxon>Pseudomonadati</taxon>
        <taxon>Pseudomonadota</taxon>
        <taxon>Gammaproteobacteria</taxon>
        <taxon>Vibrionales</taxon>
        <taxon>Vibrionaceae</taxon>
        <taxon>Vibrio</taxon>
    </lineage>
</organism>
<accession>A0A0B8NWI5</accession>
<comment type="caution">
    <text evidence="2">The sequence shown here is derived from an EMBL/GenBank/DDBJ whole genome shotgun (WGS) entry which is preliminary data.</text>
</comment>
<evidence type="ECO:0000313" key="3">
    <source>
        <dbReference type="Proteomes" id="UP000031671"/>
    </source>
</evidence>
<dbReference type="SUPFAM" id="SSF56796">
    <property type="entry name" value="Dehydroquinate synthase-like"/>
    <property type="match status" value="1"/>
</dbReference>
<proteinExistence type="predicted"/>
<reference evidence="2 3" key="2">
    <citation type="submission" date="2015-01" db="EMBL/GenBank/DDBJ databases">
        <authorList>
            <consortium name="NBRP consortium"/>
            <person name="Sawabe T."/>
            <person name="Meirelles P."/>
            <person name="Feng G."/>
            <person name="Sayaka M."/>
            <person name="Hattori M."/>
            <person name="Ohkuma M."/>
        </authorList>
    </citation>
    <scope>NUCLEOTIDE SEQUENCE [LARGE SCALE GENOMIC DNA]</scope>
    <source>
        <strain evidence="3">JCM 19231</strain>
    </source>
</reference>
<dbReference type="AlphaFoldDB" id="A0A0B8NWI5"/>
<evidence type="ECO:0000313" key="2">
    <source>
        <dbReference type="EMBL" id="GAM58895.1"/>
    </source>
</evidence>
<dbReference type="InterPro" id="IPR056798">
    <property type="entry name" value="ADH_Fe_C"/>
</dbReference>
<dbReference type="InterPro" id="IPR039697">
    <property type="entry name" value="Alcohol_dehydrogenase_Fe"/>
</dbReference>
<keyword evidence="3" id="KW-1185">Reference proteome</keyword>
<evidence type="ECO:0000259" key="1">
    <source>
        <dbReference type="Pfam" id="PF25137"/>
    </source>
</evidence>
<dbReference type="Gene3D" id="1.20.1090.10">
    <property type="entry name" value="Dehydroquinate synthase-like - alpha domain"/>
    <property type="match status" value="1"/>
</dbReference>
<dbReference type="PANTHER" id="PTHR11496">
    <property type="entry name" value="ALCOHOL DEHYDROGENASE"/>
    <property type="match status" value="1"/>
</dbReference>
<dbReference type="EMBL" id="BBRZ01000110">
    <property type="protein sequence ID" value="GAM58895.1"/>
    <property type="molecule type" value="Genomic_DNA"/>
</dbReference>
<feature type="domain" description="Fe-containing alcohol dehydrogenase-like C-terminal" evidence="1">
    <location>
        <begin position="1"/>
        <end position="119"/>
    </location>
</feature>
<dbReference type="EC" id="1.1.1.1" evidence="2"/>